<dbReference type="Proteomes" id="UP000585474">
    <property type="component" value="Unassembled WGS sequence"/>
</dbReference>
<evidence type="ECO:0000313" key="2">
    <source>
        <dbReference type="Proteomes" id="UP000585474"/>
    </source>
</evidence>
<accession>A0A7J0GY82</accession>
<protein>
    <submittedName>
        <fullName evidence="1">Uncharacterized protein</fullName>
    </submittedName>
</protein>
<dbReference type="EMBL" id="BJWL01000025">
    <property type="protein sequence ID" value="GFZ15766.1"/>
    <property type="molecule type" value="Genomic_DNA"/>
</dbReference>
<organism evidence="1 2">
    <name type="scientific">Actinidia rufa</name>
    <dbReference type="NCBI Taxonomy" id="165716"/>
    <lineage>
        <taxon>Eukaryota</taxon>
        <taxon>Viridiplantae</taxon>
        <taxon>Streptophyta</taxon>
        <taxon>Embryophyta</taxon>
        <taxon>Tracheophyta</taxon>
        <taxon>Spermatophyta</taxon>
        <taxon>Magnoliopsida</taxon>
        <taxon>eudicotyledons</taxon>
        <taxon>Gunneridae</taxon>
        <taxon>Pentapetalae</taxon>
        <taxon>asterids</taxon>
        <taxon>Ericales</taxon>
        <taxon>Actinidiaceae</taxon>
        <taxon>Actinidia</taxon>
    </lineage>
</organism>
<sequence>MTQDDLDHLRESYSFPAGIQTRIHGEGETILPTRLGEMPLQPVQKSEARLRVALFQGKKYFAIDREGMSSNGGNNAEGKLVDDVVASGDEGEFCHSRDEQPQGAKVQLSFLNWEPGSSNSSSSLSLEAMSESWLLSELRSDGMSKRISLKKLAQKVDESKIENEATFQIACAKSAEMEMVRAQNWTIKIEGLLVEFSKMEKKATEELKAKIDDVARLLGVPQLAPFFKEIKIESQLGFFDCAIGDFHLTICLRMTRRGEMMGDSEVRAELLESIVVKLAGVVRDDNLGNSKSIDDVLPYKIPGVPFCDFGKRLSLYPLGWRHLRNVPKKDLLYKVCNNIINPRPSYVYLIDGFGDLNAQVWQELQRYTHVRDEIKGRTPFDDLWRGNLIHLSRCVVFPLNTTRGVRKGWSLSCSIFILSNAEVNKISTELPLSIKILYMLKLAMVTEMTNASSWGRCRLLRTSLNILLIQNHHESLGYLPPLVLLSPYLLPCEWSIESVFPLYTLSRVDNLNLDETLILITLSVSDLLGGRLVLWSRHPIVLARRHSSSHGLLALGIGIISSEVLYQAGVVFVHNPDLFSDPMHFTIETFKIWSLVIACHKRSSVIQRVAGA</sequence>
<evidence type="ECO:0000313" key="1">
    <source>
        <dbReference type="EMBL" id="GFZ15766.1"/>
    </source>
</evidence>
<dbReference type="AlphaFoldDB" id="A0A7J0GY82"/>
<comment type="caution">
    <text evidence="1">The sequence shown here is derived from an EMBL/GenBank/DDBJ whole genome shotgun (WGS) entry which is preliminary data.</text>
</comment>
<gene>
    <name evidence="1" type="ORF">Acr_25g0001750</name>
</gene>
<keyword evidence="2" id="KW-1185">Reference proteome</keyword>
<name>A0A7J0GY82_9ERIC</name>
<reference evidence="1 2" key="1">
    <citation type="submission" date="2019-07" db="EMBL/GenBank/DDBJ databases">
        <title>De Novo Assembly of kiwifruit Actinidia rufa.</title>
        <authorList>
            <person name="Sugita-Konishi S."/>
            <person name="Sato K."/>
            <person name="Mori E."/>
            <person name="Abe Y."/>
            <person name="Kisaki G."/>
            <person name="Hamano K."/>
            <person name="Suezawa K."/>
            <person name="Otani M."/>
            <person name="Fukuda T."/>
            <person name="Manabe T."/>
            <person name="Gomi K."/>
            <person name="Tabuchi M."/>
            <person name="Akimitsu K."/>
            <person name="Kataoka I."/>
        </authorList>
    </citation>
    <scope>NUCLEOTIDE SEQUENCE [LARGE SCALE GENOMIC DNA]</scope>
    <source>
        <strain evidence="2">cv. Fuchu</strain>
    </source>
</reference>
<proteinExistence type="predicted"/>